<accession>A0A5J5B310</accession>
<gene>
    <name evidence="1" type="ORF">F0562_027251</name>
</gene>
<proteinExistence type="predicted"/>
<dbReference type="EMBL" id="CM018038">
    <property type="protein sequence ID" value="KAA8537643.1"/>
    <property type="molecule type" value="Genomic_DNA"/>
</dbReference>
<dbReference type="Proteomes" id="UP000325577">
    <property type="component" value="Linkage Group LG15"/>
</dbReference>
<dbReference type="AlphaFoldDB" id="A0A5J5B310"/>
<organism evidence="1 2">
    <name type="scientific">Nyssa sinensis</name>
    <dbReference type="NCBI Taxonomy" id="561372"/>
    <lineage>
        <taxon>Eukaryota</taxon>
        <taxon>Viridiplantae</taxon>
        <taxon>Streptophyta</taxon>
        <taxon>Embryophyta</taxon>
        <taxon>Tracheophyta</taxon>
        <taxon>Spermatophyta</taxon>
        <taxon>Magnoliopsida</taxon>
        <taxon>eudicotyledons</taxon>
        <taxon>Gunneridae</taxon>
        <taxon>Pentapetalae</taxon>
        <taxon>asterids</taxon>
        <taxon>Cornales</taxon>
        <taxon>Nyssaceae</taxon>
        <taxon>Nyssa</taxon>
    </lineage>
</organism>
<evidence type="ECO:0000313" key="1">
    <source>
        <dbReference type="EMBL" id="KAA8537643.1"/>
    </source>
</evidence>
<sequence>MSSGTCFDKSENHLHFFYPLLVFRLNVRGDIMDAESEKVGLPAHCRPFLALVSNGPTKTHLLWMAPKNEDLVSKAFATFDSMMRKSRRAVFYELEYSFVRLLETVIKFQKISNVVPSEEEDDGDMYNHR</sequence>
<protein>
    <submittedName>
        <fullName evidence="1">Uncharacterized protein</fullName>
    </submittedName>
</protein>
<keyword evidence="2" id="KW-1185">Reference proteome</keyword>
<evidence type="ECO:0000313" key="2">
    <source>
        <dbReference type="Proteomes" id="UP000325577"/>
    </source>
</evidence>
<reference evidence="1 2" key="1">
    <citation type="submission" date="2019-09" db="EMBL/GenBank/DDBJ databases">
        <title>A chromosome-level genome assembly of the Chinese tupelo Nyssa sinensis.</title>
        <authorList>
            <person name="Yang X."/>
            <person name="Kang M."/>
            <person name="Yang Y."/>
            <person name="Xiong H."/>
            <person name="Wang M."/>
            <person name="Zhang Z."/>
            <person name="Wang Z."/>
            <person name="Wu H."/>
            <person name="Ma T."/>
            <person name="Liu J."/>
            <person name="Xi Z."/>
        </authorList>
    </citation>
    <scope>NUCLEOTIDE SEQUENCE [LARGE SCALE GENOMIC DNA]</scope>
    <source>
        <strain evidence="1">J267</strain>
        <tissue evidence="1">Leaf</tissue>
    </source>
</reference>
<name>A0A5J5B310_9ASTE</name>